<dbReference type="EMBL" id="WIGO01000046">
    <property type="protein sequence ID" value="KAF6834672.1"/>
    <property type="molecule type" value="Genomic_DNA"/>
</dbReference>
<proteinExistence type="predicted"/>
<keyword evidence="3" id="KW-1185">Reference proteome</keyword>
<evidence type="ECO:0000313" key="3">
    <source>
        <dbReference type="Proteomes" id="UP000654918"/>
    </source>
</evidence>
<protein>
    <submittedName>
        <fullName evidence="2">Uncharacterized protein</fullName>
    </submittedName>
</protein>
<accession>A0A8H6KNB9</accession>
<organism evidence="2 3">
    <name type="scientific">Colletotrichum plurivorum</name>
    <dbReference type="NCBI Taxonomy" id="2175906"/>
    <lineage>
        <taxon>Eukaryota</taxon>
        <taxon>Fungi</taxon>
        <taxon>Dikarya</taxon>
        <taxon>Ascomycota</taxon>
        <taxon>Pezizomycotina</taxon>
        <taxon>Sordariomycetes</taxon>
        <taxon>Hypocreomycetidae</taxon>
        <taxon>Glomerellales</taxon>
        <taxon>Glomerellaceae</taxon>
        <taxon>Colletotrichum</taxon>
        <taxon>Colletotrichum orchidearum species complex</taxon>
    </lineage>
</organism>
<dbReference type="AlphaFoldDB" id="A0A8H6KNB9"/>
<sequence>MGAEGLRSCGHPDSDAGPSAQHRRRHGTSSAHPPAEQRPSAGGELLRHWLQYQRVAGSSRKLKRGMNPAPSRQRTVTDWETADTDSTEGRKKIKAHAERYRRLGDTDSTSNRHRQRGTDPDSTGQTSPASMGHQPSKYHT</sequence>
<gene>
    <name evidence="2" type="ORF">CPLU01_04766</name>
</gene>
<feature type="compositionally biased region" description="Polar residues" evidence="1">
    <location>
        <begin position="120"/>
        <end position="129"/>
    </location>
</feature>
<comment type="caution">
    <text evidence="2">The sequence shown here is derived from an EMBL/GenBank/DDBJ whole genome shotgun (WGS) entry which is preliminary data.</text>
</comment>
<evidence type="ECO:0000256" key="1">
    <source>
        <dbReference type="SAM" id="MobiDB-lite"/>
    </source>
</evidence>
<feature type="compositionally biased region" description="Basic and acidic residues" evidence="1">
    <location>
        <begin position="87"/>
        <end position="105"/>
    </location>
</feature>
<evidence type="ECO:0000313" key="2">
    <source>
        <dbReference type="EMBL" id="KAF6834672.1"/>
    </source>
</evidence>
<reference evidence="2" key="1">
    <citation type="journal article" date="2020" name="Phytopathology">
        <title>Genome Sequence Resources of Colletotrichum truncatum, C. plurivorum, C. musicola, and C. sojae: Four Species Pathogenic to Soybean (Glycine max).</title>
        <authorList>
            <person name="Rogerio F."/>
            <person name="Boufleur T.R."/>
            <person name="Ciampi-Guillardi M."/>
            <person name="Sukno S.A."/>
            <person name="Thon M.R."/>
            <person name="Massola Junior N.S."/>
            <person name="Baroncelli R."/>
        </authorList>
    </citation>
    <scope>NUCLEOTIDE SEQUENCE</scope>
    <source>
        <strain evidence="2">LFN00145</strain>
    </source>
</reference>
<name>A0A8H6KNB9_9PEZI</name>
<dbReference type="Proteomes" id="UP000654918">
    <property type="component" value="Unassembled WGS sequence"/>
</dbReference>
<feature type="region of interest" description="Disordered" evidence="1">
    <location>
        <begin position="1"/>
        <end position="140"/>
    </location>
</feature>